<accession>A0ABQ9V302</accession>
<protein>
    <submittedName>
        <fullName evidence="3">Uncharacterized protein</fullName>
    </submittedName>
</protein>
<reference evidence="3 4" key="1">
    <citation type="submission" date="2023-05" db="EMBL/GenBank/DDBJ databases">
        <title>B98-5 Cell Line De Novo Hybrid Assembly: An Optical Mapping Approach.</title>
        <authorList>
            <person name="Kananen K."/>
            <person name="Auerbach J.A."/>
            <person name="Kautto E."/>
            <person name="Blachly J.S."/>
        </authorList>
    </citation>
    <scope>NUCLEOTIDE SEQUENCE [LARGE SCALE GENOMIC DNA]</scope>
    <source>
        <strain evidence="3">B95-8</strain>
        <tissue evidence="3">Cell line</tissue>
    </source>
</reference>
<evidence type="ECO:0000256" key="1">
    <source>
        <dbReference type="ARBA" id="ARBA00022737"/>
    </source>
</evidence>
<comment type="caution">
    <text evidence="3">The sequence shown here is derived from an EMBL/GenBank/DDBJ whole genome shotgun (WGS) entry which is preliminary data.</text>
</comment>
<keyword evidence="1" id="KW-0677">Repeat</keyword>
<organism evidence="3 4">
    <name type="scientific">Saguinus oedipus</name>
    <name type="common">Cotton-top tamarin</name>
    <name type="synonym">Oedipomidas oedipus</name>
    <dbReference type="NCBI Taxonomy" id="9490"/>
    <lineage>
        <taxon>Eukaryota</taxon>
        <taxon>Metazoa</taxon>
        <taxon>Chordata</taxon>
        <taxon>Craniata</taxon>
        <taxon>Vertebrata</taxon>
        <taxon>Euteleostomi</taxon>
        <taxon>Mammalia</taxon>
        <taxon>Eutheria</taxon>
        <taxon>Euarchontoglires</taxon>
        <taxon>Primates</taxon>
        <taxon>Haplorrhini</taxon>
        <taxon>Platyrrhini</taxon>
        <taxon>Cebidae</taxon>
        <taxon>Callitrichinae</taxon>
        <taxon>Saguinus</taxon>
    </lineage>
</organism>
<dbReference type="InterPro" id="IPR002017">
    <property type="entry name" value="Spectrin_repeat"/>
</dbReference>
<dbReference type="PANTHER" id="PTHR11915">
    <property type="entry name" value="SPECTRIN/FILAMIN RELATED CYTOSKELETAL PROTEIN"/>
    <property type="match status" value="1"/>
</dbReference>
<keyword evidence="2" id="KW-0009">Actin-binding</keyword>
<evidence type="ECO:0000313" key="4">
    <source>
        <dbReference type="Proteomes" id="UP001266305"/>
    </source>
</evidence>
<evidence type="ECO:0000313" key="3">
    <source>
        <dbReference type="EMBL" id="KAK2103753.1"/>
    </source>
</evidence>
<dbReference type="EMBL" id="JASSZA010000008">
    <property type="protein sequence ID" value="KAK2103753.1"/>
    <property type="molecule type" value="Genomic_DNA"/>
</dbReference>
<gene>
    <name evidence="3" type="ORF">P7K49_017609</name>
</gene>
<evidence type="ECO:0000256" key="2">
    <source>
        <dbReference type="ARBA" id="ARBA00023203"/>
    </source>
</evidence>
<dbReference type="Proteomes" id="UP001266305">
    <property type="component" value="Unassembled WGS sequence"/>
</dbReference>
<keyword evidence="4" id="KW-1185">Reference proteome</keyword>
<dbReference type="Pfam" id="PF00435">
    <property type="entry name" value="Spectrin"/>
    <property type="match status" value="2"/>
</dbReference>
<sequence>MSSRLDASRWHSTLKRMASWRGWGLGNPCILSTLLAHHIQCPIHAPGCMNPGGERRRRLTGGLLGFDPLPVIPVRLQQLDTQSQPIAALDSPDCQEVANTLRLLGQKGQELKAVWEQRQQWLQEGLELQRFGREVDGFTATCANHEAWLHLDNLGEDVRGTLSLLQQHRESEQLLSSLGPRAEALQAHGEKLVQGQHPAAHRVREQLQSVQAQWTRLQTRSEQRKRQLLASLQLQEWKRDVAELMQWMEEKGLLAAHEPSGAPRNILQTLKRHKAAECELLATRRHVEALQQFSLLPTNFMLAHPLHMQESEESPPTRSWGYMNCFHPGSLWNAAVATASPPLPPRSSLLWPLVIPAAQPNSLAFVSTPGWERAVE</sequence>
<dbReference type="SMART" id="SM00150">
    <property type="entry name" value="SPEC"/>
    <property type="match status" value="1"/>
</dbReference>
<dbReference type="InterPro" id="IPR018159">
    <property type="entry name" value="Spectrin/alpha-actinin"/>
</dbReference>
<proteinExistence type="predicted"/>
<dbReference type="Gene3D" id="1.20.58.60">
    <property type="match status" value="1"/>
</dbReference>
<dbReference type="CDD" id="cd00176">
    <property type="entry name" value="SPEC"/>
    <property type="match status" value="1"/>
</dbReference>
<dbReference type="SUPFAM" id="SSF46966">
    <property type="entry name" value="Spectrin repeat"/>
    <property type="match status" value="2"/>
</dbReference>
<name>A0ABQ9V302_SAGOE</name>